<feature type="transmembrane region" description="Helical" evidence="1">
    <location>
        <begin position="131"/>
        <end position="150"/>
    </location>
</feature>
<protein>
    <submittedName>
        <fullName evidence="2">Uncharacterized protein</fullName>
    </submittedName>
</protein>
<dbReference type="EMBL" id="BSNK01000002">
    <property type="protein sequence ID" value="GLQ24001.1"/>
    <property type="molecule type" value="Genomic_DNA"/>
</dbReference>
<feature type="transmembrane region" description="Helical" evidence="1">
    <location>
        <begin position="12"/>
        <end position="31"/>
    </location>
</feature>
<sequence length="160" mass="16936">MGILTTGRAIGRFIPSWLAGAVATTVLAVLLQTQAVIGRLNGIGAEIGLGERLAMSAYDVFRLGSFYIIFIAIGMLVAYLFGLLVYRLAGFGRWIIFAVAGAVAMLVMLMAMKQAFFDIHMIAGARDGFGIGLQMIAGAVGGLVFAMLTARQSASQPRET</sequence>
<organism evidence="2 3">
    <name type="scientific">Algimonas ampicilliniresistens</name>
    <dbReference type="NCBI Taxonomy" id="1298735"/>
    <lineage>
        <taxon>Bacteria</taxon>
        <taxon>Pseudomonadati</taxon>
        <taxon>Pseudomonadota</taxon>
        <taxon>Alphaproteobacteria</taxon>
        <taxon>Maricaulales</taxon>
        <taxon>Robiginitomaculaceae</taxon>
        <taxon>Algimonas</taxon>
    </lineage>
</organism>
<keyword evidence="3" id="KW-1185">Reference proteome</keyword>
<name>A0ABQ5V8X1_9PROT</name>
<dbReference type="Proteomes" id="UP001161391">
    <property type="component" value="Unassembled WGS sequence"/>
</dbReference>
<reference evidence="2" key="1">
    <citation type="journal article" date="2014" name="Int. J. Syst. Evol. Microbiol.">
        <title>Complete genome of a new Firmicutes species belonging to the dominant human colonic microbiota ('Ruminococcus bicirculans') reveals two chromosomes and a selective capacity to utilize plant glucans.</title>
        <authorList>
            <consortium name="NISC Comparative Sequencing Program"/>
            <person name="Wegmann U."/>
            <person name="Louis P."/>
            <person name="Goesmann A."/>
            <person name="Henrissat B."/>
            <person name="Duncan S.H."/>
            <person name="Flint H.J."/>
        </authorList>
    </citation>
    <scope>NUCLEOTIDE SEQUENCE</scope>
    <source>
        <strain evidence="2">NBRC 108219</strain>
    </source>
</reference>
<keyword evidence="1" id="KW-0472">Membrane</keyword>
<feature type="transmembrane region" description="Helical" evidence="1">
    <location>
        <begin position="93"/>
        <end position="111"/>
    </location>
</feature>
<evidence type="ECO:0000313" key="3">
    <source>
        <dbReference type="Proteomes" id="UP001161391"/>
    </source>
</evidence>
<gene>
    <name evidence="2" type="ORF">GCM10007853_18750</name>
</gene>
<keyword evidence="1" id="KW-1133">Transmembrane helix</keyword>
<comment type="caution">
    <text evidence="2">The sequence shown here is derived from an EMBL/GenBank/DDBJ whole genome shotgun (WGS) entry which is preliminary data.</text>
</comment>
<evidence type="ECO:0000313" key="2">
    <source>
        <dbReference type="EMBL" id="GLQ24001.1"/>
    </source>
</evidence>
<proteinExistence type="predicted"/>
<keyword evidence="1" id="KW-0812">Transmembrane</keyword>
<reference evidence="2" key="2">
    <citation type="submission" date="2023-01" db="EMBL/GenBank/DDBJ databases">
        <title>Draft genome sequence of Algimonas ampicilliniresistens strain NBRC 108219.</title>
        <authorList>
            <person name="Sun Q."/>
            <person name="Mori K."/>
        </authorList>
    </citation>
    <scope>NUCLEOTIDE SEQUENCE</scope>
    <source>
        <strain evidence="2">NBRC 108219</strain>
    </source>
</reference>
<accession>A0ABQ5V8X1</accession>
<feature type="transmembrane region" description="Helical" evidence="1">
    <location>
        <begin position="65"/>
        <end position="86"/>
    </location>
</feature>
<dbReference type="RefSeq" id="WP_284389996.1">
    <property type="nucleotide sequence ID" value="NZ_BSNK01000002.1"/>
</dbReference>
<evidence type="ECO:0000256" key="1">
    <source>
        <dbReference type="SAM" id="Phobius"/>
    </source>
</evidence>